<name>A0ABS1DEZ3_9PROT</name>
<evidence type="ECO:0000313" key="2">
    <source>
        <dbReference type="EMBL" id="MBK1669042.1"/>
    </source>
</evidence>
<keyword evidence="3" id="KW-1185">Reference proteome</keyword>
<organism evidence="2 3">
    <name type="scientific">Rhodovibrio sodomensis</name>
    <dbReference type="NCBI Taxonomy" id="1088"/>
    <lineage>
        <taxon>Bacteria</taxon>
        <taxon>Pseudomonadati</taxon>
        <taxon>Pseudomonadota</taxon>
        <taxon>Alphaproteobacteria</taxon>
        <taxon>Rhodospirillales</taxon>
        <taxon>Rhodovibrionaceae</taxon>
        <taxon>Rhodovibrio</taxon>
    </lineage>
</organism>
<feature type="non-terminal residue" evidence="2">
    <location>
        <position position="120"/>
    </location>
</feature>
<feature type="chain" id="PRO_5047250238" description="Porin" evidence="1">
    <location>
        <begin position="23"/>
        <end position="120"/>
    </location>
</feature>
<protein>
    <recommendedName>
        <fullName evidence="4">Porin</fullName>
    </recommendedName>
</protein>
<proteinExistence type="predicted"/>
<evidence type="ECO:0000256" key="1">
    <source>
        <dbReference type="SAM" id="SignalP"/>
    </source>
</evidence>
<sequence>MCIRKLLYALMASTCLIVPAKAATITVDTDAGTINGVASGGSFNGTPFTTQVIGNVMRFQFAGDLTIDDDDRVVGTGSRGASFFAGNNANIGARVTFDFSAIGATPGAGGGSGGTAGAAA</sequence>
<dbReference type="Proteomes" id="UP001296873">
    <property type="component" value="Unassembled WGS sequence"/>
</dbReference>
<reference evidence="2 3" key="1">
    <citation type="journal article" date="2020" name="Microorganisms">
        <title>Osmotic Adaptation and Compatible Solute Biosynthesis of Phototrophic Bacteria as Revealed from Genome Analyses.</title>
        <authorList>
            <person name="Imhoff J.F."/>
            <person name="Rahn T."/>
            <person name="Kunzel S."/>
            <person name="Keller A."/>
            <person name="Neulinger S.C."/>
        </authorList>
    </citation>
    <scope>NUCLEOTIDE SEQUENCE [LARGE SCALE GENOMIC DNA]</scope>
    <source>
        <strain evidence="2 3">DSM 9895</strain>
    </source>
</reference>
<dbReference type="EMBL" id="NRRL01000037">
    <property type="protein sequence ID" value="MBK1669042.1"/>
    <property type="molecule type" value="Genomic_DNA"/>
</dbReference>
<gene>
    <name evidence="2" type="ORF">CKO28_13470</name>
</gene>
<feature type="signal peptide" evidence="1">
    <location>
        <begin position="1"/>
        <end position="22"/>
    </location>
</feature>
<evidence type="ECO:0008006" key="4">
    <source>
        <dbReference type="Google" id="ProtNLM"/>
    </source>
</evidence>
<dbReference type="RefSeq" id="WP_200341370.1">
    <property type="nucleotide sequence ID" value="NZ_NRRL01000037.1"/>
</dbReference>
<accession>A0ABS1DEZ3</accession>
<evidence type="ECO:0000313" key="3">
    <source>
        <dbReference type="Proteomes" id="UP001296873"/>
    </source>
</evidence>
<keyword evidence="1" id="KW-0732">Signal</keyword>
<comment type="caution">
    <text evidence="2">The sequence shown here is derived from an EMBL/GenBank/DDBJ whole genome shotgun (WGS) entry which is preliminary data.</text>
</comment>